<organism evidence="1 2">
    <name type="scientific">Mesonia oceanica</name>
    <dbReference type="NCBI Taxonomy" id="2687242"/>
    <lineage>
        <taxon>Bacteria</taxon>
        <taxon>Pseudomonadati</taxon>
        <taxon>Bacteroidota</taxon>
        <taxon>Flavobacteriia</taxon>
        <taxon>Flavobacteriales</taxon>
        <taxon>Flavobacteriaceae</taxon>
        <taxon>Mesonia</taxon>
    </lineage>
</organism>
<protein>
    <submittedName>
        <fullName evidence="1">Uncharacterized protein</fullName>
    </submittedName>
</protein>
<keyword evidence="2" id="KW-1185">Reference proteome</keyword>
<name>A0AC61Y8H9_9FLAO</name>
<reference evidence="1" key="1">
    <citation type="submission" date="2019-09" db="EMBL/GenBank/DDBJ databases">
        <authorList>
            <person name="Rodrigo-Torres L."/>
            <person name="Arahal R. D."/>
            <person name="Lucena T."/>
        </authorList>
    </citation>
    <scope>NUCLEOTIDE SEQUENCE</scope>
    <source>
        <strain evidence="1">ISS653</strain>
    </source>
</reference>
<dbReference type="Proteomes" id="UP000356253">
    <property type="component" value="Unassembled WGS sequence"/>
</dbReference>
<sequence length="255" mass="29878">MFLFSTHYFDYLFPMKFKLSLLLFFVAISHLIAQEKGSIKENDSIVIGKRVADSLYREDQFYLGFTFNLLLNKPKGVDQSGFSGGFQAGYLRDMPINKSRTLAIAPGLGWSINTYGQNLLVTETKNDESLFIALDEDYEYSTNRFTTYLIEAPLELRWRNSTPSSYKFWRIYAGFKVSYLYHFKSKYEGTPNNVIQTKVEELNRWRYGVMFTFGYNTFNFHFYYSLNPLFDAQTYESGRQIGLHPLKIGFTFYIL</sequence>
<evidence type="ECO:0000313" key="2">
    <source>
        <dbReference type="Proteomes" id="UP000356253"/>
    </source>
</evidence>
<comment type="caution">
    <text evidence="1">The sequence shown here is derived from an EMBL/GenBank/DDBJ whole genome shotgun (WGS) entry which is preliminary data.</text>
</comment>
<gene>
    <name evidence="1" type="ORF">FVB9532_01949</name>
</gene>
<accession>A0AC61Y8H9</accession>
<evidence type="ECO:0000313" key="1">
    <source>
        <dbReference type="EMBL" id="VVV00675.1"/>
    </source>
</evidence>
<dbReference type="EMBL" id="CABVMM010000007">
    <property type="protein sequence ID" value="VVV00675.1"/>
    <property type="molecule type" value="Genomic_DNA"/>
</dbReference>
<proteinExistence type="predicted"/>